<organism evidence="2 3">
    <name type="scientific">Reticulomyxa filosa</name>
    <dbReference type="NCBI Taxonomy" id="46433"/>
    <lineage>
        <taxon>Eukaryota</taxon>
        <taxon>Sar</taxon>
        <taxon>Rhizaria</taxon>
        <taxon>Retaria</taxon>
        <taxon>Foraminifera</taxon>
        <taxon>Monothalamids</taxon>
        <taxon>Reticulomyxidae</taxon>
        <taxon>Reticulomyxa</taxon>
    </lineage>
</organism>
<evidence type="ECO:0000256" key="1">
    <source>
        <dbReference type="SAM" id="MobiDB-lite"/>
    </source>
</evidence>
<keyword evidence="3" id="KW-1185">Reference proteome</keyword>
<dbReference type="EMBL" id="ASPP01049520">
    <property type="protein sequence ID" value="ETN97496.1"/>
    <property type="molecule type" value="Genomic_DNA"/>
</dbReference>
<feature type="region of interest" description="Disordered" evidence="1">
    <location>
        <begin position="15"/>
        <end position="35"/>
    </location>
</feature>
<reference evidence="2 3" key="1">
    <citation type="journal article" date="2013" name="Curr. Biol.">
        <title>The Genome of the Foraminiferan Reticulomyxa filosa.</title>
        <authorList>
            <person name="Glockner G."/>
            <person name="Hulsmann N."/>
            <person name="Schleicher M."/>
            <person name="Noegel A.A."/>
            <person name="Eichinger L."/>
            <person name="Gallinger C."/>
            <person name="Pawlowski J."/>
            <person name="Sierra R."/>
            <person name="Euteneuer U."/>
            <person name="Pillet L."/>
            <person name="Moustafa A."/>
            <person name="Platzer M."/>
            <person name="Groth M."/>
            <person name="Szafranski K."/>
            <person name="Schliwa M."/>
        </authorList>
    </citation>
    <scope>NUCLEOTIDE SEQUENCE [LARGE SCALE GENOMIC DNA]</scope>
</reference>
<proteinExistence type="predicted"/>
<accession>X6L8S7</accession>
<feature type="compositionally biased region" description="Basic and acidic residues" evidence="1">
    <location>
        <begin position="15"/>
        <end position="24"/>
    </location>
</feature>
<dbReference type="Proteomes" id="UP000023152">
    <property type="component" value="Unassembled WGS sequence"/>
</dbReference>
<comment type="caution">
    <text evidence="2">The sequence shown here is derived from an EMBL/GenBank/DDBJ whole genome shotgun (WGS) entry which is preliminary data.</text>
</comment>
<name>X6L8S7_RETFI</name>
<evidence type="ECO:0000313" key="3">
    <source>
        <dbReference type="Proteomes" id="UP000023152"/>
    </source>
</evidence>
<evidence type="ECO:0000313" key="2">
    <source>
        <dbReference type="EMBL" id="ETN97496.1"/>
    </source>
</evidence>
<protein>
    <submittedName>
        <fullName evidence="2">Uncharacterized protein</fullName>
    </submittedName>
</protein>
<sequence>MMKYFWTISKKAIEDKERESKEEAEVNNDEDGDKDRKVEHRCAKIIVGLLAIEFEFWETKQALFTILAIWSFPMKNLLKLNCARKNLFQSLIQCICVFILVLF</sequence>
<dbReference type="AlphaFoldDB" id="X6L8S7"/>
<gene>
    <name evidence="2" type="ORF">RFI_40034</name>
</gene>